<evidence type="ECO:0000256" key="1">
    <source>
        <dbReference type="SAM" id="MobiDB-lite"/>
    </source>
</evidence>
<reference evidence="2 3" key="1">
    <citation type="journal article" date="2014" name="Syst. Appl. Microbiol.">
        <title>Complete genomes of freshwater sulfur oxidizers Sulfuricella denitrificans skB26 and Sulfuritalea hydrogenivorans sk43H: genetic insights into the sulfur oxidation pathway of betaproteobacteria.</title>
        <authorList>
            <person name="Watanabe T."/>
            <person name="Kojima H."/>
            <person name="Fukui M."/>
        </authorList>
    </citation>
    <scope>NUCLEOTIDE SEQUENCE [LARGE SCALE GENOMIC DNA]</scope>
    <source>
        <strain evidence="2">DSM22779</strain>
    </source>
</reference>
<dbReference type="HOGENOM" id="CLU_1577692_0_0_4"/>
<proteinExistence type="predicted"/>
<feature type="region of interest" description="Disordered" evidence="1">
    <location>
        <begin position="1"/>
        <end position="30"/>
    </location>
</feature>
<protein>
    <submittedName>
        <fullName evidence="2">Uncharacterized protein</fullName>
    </submittedName>
</protein>
<name>W0SDC5_9PROT</name>
<organism evidence="2 3">
    <name type="scientific">Sulfuritalea hydrogenivorans sk43H</name>
    <dbReference type="NCBI Taxonomy" id="1223802"/>
    <lineage>
        <taxon>Bacteria</taxon>
        <taxon>Pseudomonadati</taxon>
        <taxon>Pseudomonadota</taxon>
        <taxon>Betaproteobacteria</taxon>
        <taxon>Nitrosomonadales</taxon>
        <taxon>Sterolibacteriaceae</taxon>
        <taxon>Sulfuritalea</taxon>
    </lineage>
</organism>
<dbReference type="KEGG" id="shd:SUTH_00954"/>
<evidence type="ECO:0000313" key="3">
    <source>
        <dbReference type="Proteomes" id="UP000031637"/>
    </source>
</evidence>
<feature type="compositionally biased region" description="Polar residues" evidence="1">
    <location>
        <begin position="10"/>
        <end position="21"/>
    </location>
</feature>
<dbReference type="AlphaFoldDB" id="W0SDC5"/>
<dbReference type="Proteomes" id="UP000031637">
    <property type="component" value="Chromosome"/>
</dbReference>
<keyword evidence="3" id="KW-1185">Reference proteome</keyword>
<accession>W0SDC5</accession>
<sequence>MDQGKAFSDPTKTQAAISNSRPHAPTKVITKPVTPNRKFYPVRPRSPNIVEWLPDPEIKIVANQDGIRLENKNKLEAQEAIIKKWSQQKAAVAVDRIEVLPWKEFKFDPGVAITVIAAIKAGWSNEEAFPVLDDRERIIDRELLERRQFRLIYRNQDCYPRVTRRCDTS</sequence>
<gene>
    <name evidence="2" type="ORF">SUTH_00954</name>
</gene>
<evidence type="ECO:0000313" key="2">
    <source>
        <dbReference type="EMBL" id="BAO28760.1"/>
    </source>
</evidence>
<dbReference type="EMBL" id="AP012547">
    <property type="protein sequence ID" value="BAO28760.1"/>
    <property type="molecule type" value="Genomic_DNA"/>
</dbReference>